<reference evidence="1" key="1">
    <citation type="submission" date="2021-03" db="EMBL/GenBank/DDBJ databases">
        <authorList>
            <person name="Bekaert M."/>
        </authorList>
    </citation>
    <scope>NUCLEOTIDE SEQUENCE</scope>
</reference>
<dbReference type="InterPro" id="IPR036179">
    <property type="entry name" value="Ig-like_dom_sf"/>
</dbReference>
<gene>
    <name evidence="1" type="ORF">MEDL_6652</name>
</gene>
<dbReference type="OrthoDB" id="6143670at2759"/>
<dbReference type="SUPFAM" id="SSF48726">
    <property type="entry name" value="Immunoglobulin"/>
    <property type="match status" value="2"/>
</dbReference>
<evidence type="ECO:0000313" key="2">
    <source>
        <dbReference type="Proteomes" id="UP000683360"/>
    </source>
</evidence>
<dbReference type="AlphaFoldDB" id="A0A8S3Q5Y5"/>
<comment type="caution">
    <text evidence="1">The sequence shown here is derived from an EMBL/GenBank/DDBJ whole genome shotgun (WGS) entry which is preliminary data.</text>
</comment>
<protein>
    <recommendedName>
        <fullName evidence="3">Ig-like domain-containing protein</fullName>
    </recommendedName>
</protein>
<dbReference type="InterPro" id="IPR013783">
    <property type="entry name" value="Ig-like_fold"/>
</dbReference>
<keyword evidence="2" id="KW-1185">Reference proteome</keyword>
<sequence>MYKSEPPEVSVIQLGNGSLLCNASGFPDNISYSRWEHKSPEQKHLRYLDGTERGILNFHTLDRTRLDTTYSSDGIYICKVVNHMAKDGDKIFQTGFANVLFKGTPECLRETVETDYADDSTKLQVNVYSSSSLTNTWWKSEVELPVKQSPKHKVTITKGQTMVEMYNQQVQLNTTNVVLEMSGDDKQDTRSYRLEVSNDYGTSYCTVILSERRKYTIYNTT</sequence>
<dbReference type="Proteomes" id="UP000683360">
    <property type="component" value="Unassembled WGS sequence"/>
</dbReference>
<name>A0A8S3Q5Y5_MYTED</name>
<accession>A0A8S3Q5Y5</accession>
<proteinExistence type="predicted"/>
<evidence type="ECO:0008006" key="3">
    <source>
        <dbReference type="Google" id="ProtNLM"/>
    </source>
</evidence>
<dbReference type="EMBL" id="CAJPWZ010000362">
    <property type="protein sequence ID" value="CAG2191454.1"/>
    <property type="molecule type" value="Genomic_DNA"/>
</dbReference>
<dbReference type="Gene3D" id="2.60.40.10">
    <property type="entry name" value="Immunoglobulins"/>
    <property type="match status" value="1"/>
</dbReference>
<evidence type="ECO:0000313" key="1">
    <source>
        <dbReference type="EMBL" id="CAG2191454.1"/>
    </source>
</evidence>
<organism evidence="1 2">
    <name type="scientific">Mytilus edulis</name>
    <name type="common">Blue mussel</name>
    <dbReference type="NCBI Taxonomy" id="6550"/>
    <lineage>
        <taxon>Eukaryota</taxon>
        <taxon>Metazoa</taxon>
        <taxon>Spiralia</taxon>
        <taxon>Lophotrochozoa</taxon>
        <taxon>Mollusca</taxon>
        <taxon>Bivalvia</taxon>
        <taxon>Autobranchia</taxon>
        <taxon>Pteriomorphia</taxon>
        <taxon>Mytilida</taxon>
        <taxon>Mytiloidea</taxon>
        <taxon>Mytilidae</taxon>
        <taxon>Mytilinae</taxon>
        <taxon>Mytilus</taxon>
    </lineage>
</organism>